<proteinExistence type="predicted"/>
<dbReference type="Proteomes" id="UP000031192">
    <property type="component" value="Unassembled WGS sequence"/>
</dbReference>
<name>A0A0B4HD65_METGA</name>
<feature type="compositionally biased region" description="Low complexity" evidence="1">
    <location>
        <begin position="9"/>
        <end position="34"/>
    </location>
</feature>
<comment type="caution">
    <text evidence="3">The sequence shown here is derived from an EMBL/GenBank/DDBJ whole genome shotgun (WGS) entry which is preliminary data.</text>
</comment>
<dbReference type="OrthoDB" id="4499262at2759"/>
<keyword evidence="2" id="KW-0472">Membrane</keyword>
<organism evidence="3 4">
    <name type="scientific">Metarhizium guizhouense (strain ARSEF 977)</name>
    <dbReference type="NCBI Taxonomy" id="1276136"/>
    <lineage>
        <taxon>Eukaryota</taxon>
        <taxon>Fungi</taxon>
        <taxon>Dikarya</taxon>
        <taxon>Ascomycota</taxon>
        <taxon>Pezizomycotina</taxon>
        <taxon>Sordariomycetes</taxon>
        <taxon>Hypocreomycetidae</taxon>
        <taxon>Hypocreales</taxon>
        <taxon>Clavicipitaceae</taxon>
        <taxon>Metarhizium</taxon>
    </lineage>
</organism>
<feature type="transmembrane region" description="Helical" evidence="2">
    <location>
        <begin position="194"/>
        <end position="217"/>
    </location>
</feature>
<sequence>MSRDSPSRTLSAPTTLPQQPPASTSTSTLAAASPPSLAKRDGTCGDGHHNCLDINQPDACCDNQSYCFVNKSNEAGCCRIGSNCPDDSLCKSDFYYCTTTLTLGGVTASSNSTTKGCCGRQCPQTYYLCPSSLGGKCCPFDADCQAGGNCVMKRTASPTMPTTTATSTTPADACPTCSPVSVIEFDGLSSGAKAGIGVGVALGTSLLIALLVSIFVLHRRRVAARRDKFAVDAANRAELTGTEVQVPQGSNGSEHPQASDANGTLVEMAENQASPPPPSERPVSPWESANVETIDGLFELDGSQVHTCNAPEPAPPPPPPPPPEPNVCFPSHLGKG</sequence>
<gene>
    <name evidence="3" type="ORF">MGU_05039</name>
</gene>
<evidence type="ECO:0000256" key="1">
    <source>
        <dbReference type="SAM" id="MobiDB-lite"/>
    </source>
</evidence>
<evidence type="ECO:0000313" key="3">
    <source>
        <dbReference type="EMBL" id="KID87801.1"/>
    </source>
</evidence>
<dbReference type="AlphaFoldDB" id="A0A0B4HD65"/>
<feature type="region of interest" description="Disordered" evidence="1">
    <location>
        <begin position="269"/>
        <end position="336"/>
    </location>
</feature>
<evidence type="ECO:0000256" key="2">
    <source>
        <dbReference type="SAM" id="Phobius"/>
    </source>
</evidence>
<accession>A0A0B4HD65</accession>
<keyword evidence="4" id="KW-1185">Reference proteome</keyword>
<dbReference type="EMBL" id="AZNH01000014">
    <property type="protein sequence ID" value="KID87801.1"/>
    <property type="molecule type" value="Genomic_DNA"/>
</dbReference>
<feature type="compositionally biased region" description="Pro residues" evidence="1">
    <location>
        <begin position="312"/>
        <end position="325"/>
    </location>
</feature>
<feature type="region of interest" description="Disordered" evidence="1">
    <location>
        <begin position="1"/>
        <end position="34"/>
    </location>
</feature>
<protein>
    <submittedName>
        <fullName evidence="3">Uncharacterized protein</fullName>
    </submittedName>
</protein>
<reference evidence="3 4" key="1">
    <citation type="journal article" date="2014" name="Proc. Natl. Acad. Sci. U.S.A.">
        <title>Trajectory and genomic determinants of fungal-pathogen speciation and host adaptation.</title>
        <authorList>
            <person name="Hu X."/>
            <person name="Xiao G."/>
            <person name="Zheng P."/>
            <person name="Shang Y."/>
            <person name="Su Y."/>
            <person name="Zhang X."/>
            <person name="Liu X."/>
            <person name="Zhan S."/>
            <person name="St Leger R.J."/>
            <person name="Wang C."/>
        </authorList>
    </citation>
    <scope>NUCLEOTIDE SEQUENCE [LARGE SCALE GENOMIC DNA]</scope>
    <source>
        <strain evidence="3 4">ARSEF 977</strain>
    </source>
</reference>
<keyword evidence="2" id="KW-0812">Transmembrane</keyword>
<keyword evidence="2" id="KW-1133">Transmembrane helix</keyword>
<dbReference type="HOGENOM" id="CLU_826618_0_0_1"/>
<evidence type="ECO:0000313" key="4">
    <source>
        <dbReference type="Proteomes" id="UP000031192"/>
    </source>
</evidence>